<dbReference type="Proteomes" id="UP000235786">
    <property type="component" value="Unassembled WGS sequence"/>
</dbReference>
<accession>A0A2J6R8U2</accession>
<evidence type="ECO:0000313" key="2">
    <source>
        <dbReference type="EMBL" id="PMD34916.1"/>
    </source>
</evidence>
<feature type="transmembrane region" description="Helical" evidence="1">
    <location>
        <begin position="345"/>
        <end position="369"/>
    </location>
</feature>
<reference evidence="2 3" key="1">
    <citation type="submission" date="2016-04" db="EMBL/GenBank/DDBJ databases">
        <title>A degradative enzymes factory behind the ericoid mycorrhizal symbiosis.</title>
        <authorList>
            <consortium name="DOE Joint Genome Institute"/>
            <person name="Martino E."/>
            <person name="Morin E."/>
            <person name="Grelet G."/>
            <person name="Kuo A."/>
            <person name="Kohler A."/>
            <person name="Daghino S."/>
            <person name="Barry K."/>
            <person name="Choi C."/>
            <person name="Cichocki N."/>
            <person name="Clum A."/>
            <person name="Copeland A."/>
            <person name="Hainaut M."/>
            <person name="Haridas S."/>
            <person name="Labutti K."/>
            <person name="Lindquist E."/>
            <person name="Lipzen A."/>
            <person name="Khouja H.-R."/>
            <person name="Murat C."/>
            <person name="Ohm R."/>
            <person name="Olson A."/>
            <person name="Spatafora J."/>
            <person name="Veneault-Fourrey C."/>
            <person name="Henrissat B."/>
            <person name="Grigoriev I."/>
            <person name="Martin F."/>
            <person name="Perotto S."/>
        </authorList>
    </citation>
    <scope>NUCLEOTIDE SEQUENCE [LARGE SCALE GENOMIC DNA]</scope>
    <source>
        <strain evidence="2 3">F</strain>
    </source>
</reference>
<proteinExistence type="predicted"/>
<name>A0A2J6R8U2_HYAVF</name>
<keyword evidence="1" id="KW-0812">Transmembrane</keyword>
<gene>
    <name evidence="2" type="ORF">L207DRAFT_570528</name>
</gene>
<evidence type="ECO:0000256" key="1">
    <source>
        <dbReference type="SAM" id="Phobius"/>
    </source>
</evidence>
<dbReference type="STRING" id="1149755.A0A2J6R8U2"/>
<dbReference type="EMBL" id="KZ613953">
    <property type="protein sequence ID" value="PMD34916.1"/>
    <property type="molecule type" value="Genomic_DNA"/>
</dbReference>
<dbReference type="AlphaFoldDB" id="A0A2J6R8U2"/>
<organism evidence="2 3">
    <name type="scientific">Hyaloscypha variabilis (strain UAMH 11265 / GT02V1 / F)</name>
    <name type="common">Meliniomyces variabilis</name>
    <dbReference type="NCBI Taxonomy" id="1149755"/>
    <lineage>
        <taxon>Eukaryota</taxon>
        <taxon>Fungi</taxon>
        <taxon>Dikarya</taxon>
        <taxon>Ascomycota</taxon>
        <taxon>Pezizomycotina</taxon>
        <taxon>Leotiomycetes</taxon>
        <taxon>Helotiales</taxon>
        <taxon>Hyaloscyphaceae</taxon>
        <taxon>Hyaloscypha</taxon>
        <taxon>Hyaloscypha variabilis</taxon>
    </lineage>
</organism>
<keyword evidence="3" id="KW-1185">Reference proteome</keyword>
<keyword evidence="1" id="KW-1133">Transmembrane helix</keyword>
<keyword evidence="1" id="KW-0472">Membrane</keyword>
<dbReference type="OrthoDB" id="5428890at2759"/>
<sequence>MSASSITLAPLASVQNVDLRELCHALWDWKYCEQCNNDKLCETATCPWQRSNTLQPFFNYYKHAAEFCLPERPGSGNYALRNHLDLFGIIKLIRKRPDLPRSLLINQYFTSPQYPHMPDGVEQQKAFNVAIKIMNMIDCSVDGRSSSDTESGFGPVFWTDDKTHHDFIKAKFPINDSPRLREASSIIKKQLTATQLKKIGIGFEATHDLKNHLKFDPATGIVELFHLVTYLREYLLATKDVLPTSDGIPREPIPRQLALETHDSLRILFPLAHDSKKILQTLASRDGFDFNYPDCDLIDFRRENEEDISYHYWGTRLLALYDELQEPTPRGVFQWVQRRTNQRHFMLLAIAGTVFAVLSLAIGIFQSWVSYQQWKHPVNTASI</sequence>
<evidence type="ECO:0000313" key="3">
    <source>
        <dbReference type="Proteomes" id="UP000235786"/>
    </source>
</evidence>
<protein>
    <submittedName>
        <fullName evidence="2">Uncharacterized protein</fullName>
    </submittedName>
</protein>